<dbReference type="EMBL" id="CP120863">
    <property type="protein sequence ID" value="WFE91919.1"/>
    <property type="molecule type" value="Genomic_DNA"/>
</dbReference>
<dbReference type="InterPro" id="IPR011014">
    <property type="entry name" value="MscS_channel_TM-2"/>
</dbReference>
<dbReference type="SUPFAM" id="SSF82689">
    <property type="entry name" value="Mechanosensitive channel protein MscS (YggB), C-terminal domain"/>
    <property type="match status" value="1"/>
</dbReference>
<dbReference type="PANTHER" id="PTHR30347:SF1">
    <property type="entry name" value="MECHANOSENSITIVE CHANNEL MSCK"/>
    <property type="match status" value="1"/>
</dbReference>
<dbReference type="InterPro" id="IPR022249">
    <property type="entry name" value="DUF3772"/>
</dbReference>
<feature type="transmembrane region" description="Helical" evidence="8">
    <location>
        <begin position="513"/>
        <end position="538"/>
    </location>
</feature>
<dbReference type="InterPro" id="IPR023408">
    <property type="entry name" value="MscS_beta-dom_sf"/>
</dbReference>
<evidence type="ECO:0000256" key="2">
    <source>
        <dbReference type="ARBA" id="ARBA00008017"/>
    </source>
</evidence>
<feature type="transmembrane region" description="Helical" evidence="8">
    <location>
        <begin position="558"/>
        <end position="582"/>
    </location>
</feature>
<evidence type="ECO:0000256" key="4">
    <source>
        <dbReference type="ARBA" id="ARBA00022692"/>
    </source>
</evidence>
<dbReference type="Proteomes" id="UP001209803">
    <property type="component" value="Chromosome"/>
</dbReference>
<keyword evidence="4 8" id="KW-0812">Transmembrane</keyword>
<gene>
    <name evidence="12" type="ORF">K1718_11315</name>
</gene>
<feature type="transmembrane region" description="Helical" evidence="8">
    <location>
        <begin position="385"/>
        <end position="405"/>
    </location>
</feature>
<feature type="domain" description="Mechanosensitive ion channel MscS" evidence="9">
    <location>
        <begin position="648"/>
        <end position="714"/>
    </location>
</feature>
<dbReference type="InterPro" id="IPR010920">
    <property type="entry name" value="LSM_dom_sf"/>
</dbReference>
<keyword evidence="5 8" id="KW-1133">Transmembrane helix</keyword>
<evidence type="ECO:0000256" key="5">
    <source>
        <dbReference type="ARBA" id="ARBA00022989"/>
    </source>
</evidence>
<accession>A0ABY8F937</accession>
<feature type="transmembrane region" description="Helical" evidence="8">
    <location>
        <begin position="37"/>
        <end position="58"/>
    </location>
</feature>
<evidence type="ECO:0000256" key="3">
    <source>
        <dbReference type="ARBA" id="ARBA00022475"/>
    </source>
</evidence>
<dbReference type="SUPFAM" id="SSF50182">
    <property type="entry name" value="Sm-like ribonucleoproteins"/>
    <property type="match status" value="1"/>
</dbReference>
<dbReference type="Pfam" id="PF21082">
    <property type="entry name" value="MS_channel_3rd"/>
    <property type="match status" value="1"/>
</dbReference>
<evidence type="ECO:0000259" key="11">
    <source>
        <dbReference type="Pfam" id="PF21082"/>
    </source>
</evidence>
<dbReference type="PANTHER" id="PTHR30347">
    <property type="entry name" value="POTASSIUM CHANNEL RELATED"/>
    <property type="match status" value="1"/>
</dbReference>
<dbReference type="Pfam" id="PF00924">
    <property type="entry name" value="MS_channel_2nd"/>
    <property type="match status" value="1"/>
</dbReference>
<dbReference type="InterPro" id="IPR052702">
    <property type="entry name" value="MscS-like_channel"/>
</dbReference>
<evidence type="ECO:0000256" key="7">
    <source>
        <dbReference type="SAM" id="MobiDB-lite"/>
    </source>
</evidence>
<evidence type="ECO:0000313" key="13">
    <source>
        <dbReference type="Proteomes" id="UP001209803"/>
    </source>
</evidence>
<evidence type="ECO:0000256" key="8">
    <source>
        <dbReference type="SAM" id="Phobius"/>
    </source>
</evidence>
<dbReference type="Gene3D" id="2.30.30.60">
    <property type="match status" value="1"/>
</dbReference>
<dbReference type="InterPro" id="IPR011066">
    <property type="entry name" value="MscS_channel_C_sf"/>
</dbReference>
<dbReference type="InterPro" id="IPR006685">
    <property type="entry name" value="MscS_channel_2nd"/>
</dbReference>
<proteinExistence type="inferred from homology"/>
<organism evidence="12 13">
    <name type="scientific">Roseibium porphyridii</name>
    <dbReference type="NCBI Taxonomy" id="2866279"/>
    <lineage>
        <taxon>Bacteria</taxon>
        <taxon>Pseudomonadati</taxon>
        <taxon>Pseudomonadota</taxon>
        <taxon>Alphaproteobacteria</taxon>
        <taxon>Hyphomicrobiales</taxon>
        <taxon>Stappiaceae</taxon>
        <taxon>Roseibium</taxon>
    </lineage>
</organism>
<feature type="domain" description="DUF3772" evidence="10">
    <location>
        <begin position="161"/>
        <end position="219"/>
    </location>
</feature>
<evidence type="ECO:0000259" key="10">
    <source>
        <dbReference type="Pfam" id="PF12607"/>
    </source>
</evidence>
<dbReference type="Pfam" id="PF12607">
    <property type="entry name" value="DUF3772"/>
    <property type="match status" value="1"/>
</dbReference>
<feature type="transmembrane region" description="Helical" evidence="8">
    <location>
        <begin position="236"/>
        <end position="254"/>
    </location>
</feature>
<dbReference type="InterPro" id="IPR049278">
    <property type="entry name" value="MS_channel_C"/>
</dbReference>
<dbReference type="RefSeq" id="WP_265684467.1">
    <property type="nucleotide sequence ID" value="NZ_CP120863.1"/>
</dbReference>
<keyword evidence="3" id="KW-1003">Cell membrane</keyword>
<feature type="transmembrane region" description="Helical" evidence="8">
    <location>
        <begin position="275"/>
        <end position="301"/>
    </location>
</feature>
<dbReference type="SUPFAM" id="SSF82861">
    <property type="entry name" value="Mechanosensitive channel protein MscS (YggB), transmembrane region"/>
    <property type="match status" value="1"/>
</dbReference>
<evidence type="ECO:0000313" key="12">
    <source>
        <dbReference type="EMBL" id="WFE91919.1"/>
    </source>
</evidence>
<name>A0ABY8F937_9HYPH</name>
<evidence type="ECO:0000259" key="9">
    <source>
        <dbReference type="Pfam" id="PF00924"/>
    </source>
</evidence>
<feature type="domain" description="Mechanosensitive ion channel MscS C-terminal" evidence="11">
    <location>
        <begin position="725"/>
        <end position="805"/>
    </location>
</feature>
<feature type="transmembrane region" description="Helical" evidence="8">
    <location>
        <begin position="444"/>
        <end position="468"/>
    </location>
</feature>
<evidence type="ECO:0000256" key="6">
    <source>
        <dbReference type="ARBA" id="ARBA00023136"/>
    </source>
</evidence>
<feature type="transmembrane region" description="Helical" evidence="8">
    <location>
        <begin position="474"/>
        <end position="492"/>
    </location>
</feature>
<dbReference type="Gene3D" id="1.10.287.1260">
    <property type="match status" value="1"/>
</dbReference>
<evidence type="ECO:0000256" key="1">
    <source>
        <dbReference type="ARBA" id="ARBA00004651"/>
    </source>
</evidence>
<feature type="transmembrane region" description="Helical" evidence="8">
    <location>
        <begin position="313"/>
        <end position="335"/>
    </location>
</feature>
<protein>
    <submittedName>
        <fullName evidence="12">DUF3772 domain-containing protein</fullName>
    </submittedName>
</protein>
<feature type="transmembrane region" description="Helical" evidence="8">
    <location>
        <begin position="632"/>
        <end position="661"/>
    </location>
</feature>
<feature type="compositionally biased region" description="Acidic residues" evidence="7">
    <location>
        <begin position="416"/>
        <end position="434"/>
    </location>
</feature>
<reference evidence="12 13" key="1">
    <citation type="submission" date="2023-03" db="EMBL/GenBank/DDBJ databases">
        <title>Roseibium porphyridii sp. nov. and Roseibium rhodosorbium sp. nov. isolated from marine algae, Porphyridium cruentum and Rhodosorus marinus, respectively.</title>
        <authorList>
            <person name="Lee M.W."/>
            <person name="Choi B.J."/>
            <person name="Lee J.K."/>
            <person name="Choi D.G."/>
            <person name="Baek J.H."/>
            <person name="Bayburt H."/>
            <person name="Kim J.M."/>
            <person name="Han D.M."/>
            <person name="Kim K.H."/>
            <person name="Jeon C.O."/>
        </authorList>
    </citation>
    <scope>NUCLEOTIDE SEQUENCE [LARGE SCALE GENOMIC DNA]</scope>
    <source>
        <strain evidence="12 13">KMA01</strain>
    </source>
</reference>
<keyword evidence="6 8" id="KW-0472">Membrane</keyword>
<keyword evidence="13" id="KW-1185">Reference proteome</keyword>
<feature type="region of interest" description="Disordered" evidence="7">
    <location>
        <begin position="415"/>
        <end position="437"/>
    </location>
</feature>
<dbReference type="Gene3D" id="3.30.70.100">
    <property type="match status" value="1"/>
</dbReference>
<comment type="subcellular location">
    <subcellularLocation>
        <location evidence="1">Cell membrane</location>
        <topology evidence="1">Multi-pass membrane protein</topology>
    </subcellularLocation>
</comment>
<comment type="similarity">
    <text evidence="2">Belongs to the MscS (TC 1.A.23) family.</text>
</comment>
<feature type="transmembrane region" description="Helical" evidence="8">
    <location>
        <begin position="603"/>
        <end position="626"/>
    </location>
</feature>
<sequence length="836" mass="90754">MALPQKNAVTSGQERLSVLNGTGTRWHGKVMKQIKTIGFSLLFALLLALQLSVFSSYAQEAGSDPVPAEPSVLDLFERASNALEQGTVSTATLELLRQQLVEVRDKNSRIVEHGSIDAQTLAAQLRALGSPPSDGQDEAEEIAERRKELTNALAEANAPIREAREITNLANVLIREVDRQIRSMKIDSLLTNYPSPLVPATWTSGFQEINQFWRRLHRDIQGELERPSVSKALGQTVPTSLALVAFGIFFLVVGRMPIHRFLLKLSVRQERGGRALALAVVYNLSFLVLPAIGALSILLVIPVLDIYPNSARIALTAAPVVALFMIIANWLGHTLFAPGQTRWRLLELEEREAKLGLRLCQGLGAFMMVEVALETLQLDNAFGDSAISVLSVPLIVTAAILLWALAGILRNKGAEVPDETEEAEEPDEDEEAEEASVKPQESGFLLFLSLLMKASALLAVSVTLVGYVELARAAIIPMIMTVAQLGLGFMLYHLAQLLVKTATDRDDAAPTPILVTIGLIVPLVAIFTPLIALTWGARATDIADAWRLLIGGVQFGDIRLSLDSLIVLGVVFAIGVLITRWLKNLLRTSVLPQTRMDVGAQTAIVTGTGYVGLTLAILVAVSTAGLNLSSLAVVAGALSVGIGFGLQTIVSNFVSGIILLIERPIKEGDWIEVSGHMGYVRDISVRSTRIETFDRHDVIIPNSDLIAGTVKNMTLSNKSGRLMLPIRVAFGSDLERVKAILIEAARGHYTVARYPVPFVLFMGVGENALNFELRCYLKDVNNILTTQSDLYFAIYNELGKSGIEIPIPQRDLHIKDIDKVLNALDGKAKTDPSPAS</sequence>